<evidence type="ECO:0000256" key="1">
    <source>
        <dbReference type="ARBA" id="ARBA00022737"/>
    </source>
</evidence>
<proteinExistence type="predicted"/>
<dbReference type="AlphaFoldDB" id="D8SL03"/>
<dbReference type="PROSITE" id="PS51375">
    <property type="entry name" value="PPR"/>
    <property type="match status" value="1"/>
</dbReference>
<evidence type="ECO:0008006" key="5">
    <source>
        <dbReference type="Google" id="ProtNLM"/>
    </source>
</evidence>
<accession>D8SL03</accession>
<keyword evidence="1" id="KW-0677">Repeat</keyword>
<sequence length="176" mass="19088">LSNALLNLYGRCGRLTEAKSLFDRLPDPSTESWNAMIAIYTRGGQNNLALDLFPAMNLRGFELDEISFVSVLSACGHGGFMPDAITKFASISMDFGLERSANHYRCLIDALGRAGRLRDARDVIAAMPYQADCMAWTSVLGACHTSSDLEQGSSAAERALQLEPSCPSSYVLLSNI</sequence>
<dbReference type="OMA" id="GACHTSS"/>
<evidence type="ECO:0000256" key="2">
    <source>
        <dbReference type="PROSITE-ProRule" id="PRU00708"/>
    </source>
</evidence>
<dbReference type="InterPro" id="IPR011990">
    <property type="entry name" value="TPR-like_helical_dom_sf"/>
</dbReference>
<dbReference type="Pfam" id="PF13041">
    <property type="entry name" value="PPR_2"/>
    <property type="match status" value="1"/>
</dbReference>
<dbReference type="NCBIfam" id="TIGR00756">
    <property type="entry name" value="PPR"/>
    <property type="match status" value="1"/>
</dbReference>
<protein>
    <recommendedName>
        <fullName evidence="5">Pentacotripeptide-repeat region of PRORP domain-containing protein</fullName>
    </recommendedName>
</protein>
<dbReference type="Gramene" id="EFJ15070">
    <property type="protein sequence ID" value="EFJ15070"/>
    <property type="gene ID" value="SELMODRAFT_72276"/>
</dbReference>
<dbReference type="Gene3D" id="1.25.40.10">
    <property type="entry name" value="Tetratricopeptide repeat domain"/>
    <property type="match status" value="1"/>
</dbReference>
<dbReference type="EMBL" id="GL377625">
    <property type="protein sequence ID" value="EFJ15070.1"/>
    <property type="molecule type" value="Genomic_DNA"/>
</dbReference>
<organism evidence="4">
    <name type="scientific">Selaginella moellendorffii</name>
    <name type="common">Spikemoss</name>
    <dbReference type="NCBI Taxonomy" id="88036"/>
    <lineage>
        <taxon>Eukaryota</taxon>
        <taxon>Viridiplantae</taxon>
        <taxon>Streptophyta</taxon>
        <taxon>Embryophyta</taxon>
        <taxon>Tracheophyta</taxon>
        <taxon>Lycopodiopsida</taxon>
        <taxon>Selaginellales</taxon>
        <taxon>Selaginellaceae</taxon>
        <taxon>Selaginella</taxon>
    </lineage>
</organism>
<gene>
    <name evidence="3" type="ORF">SELMODRAFT_72276</name>
</gene>
<dbReference type="Proteomes" id="UP000001514">
    <property type="component" value="Unassembled WGS sequence"/>
</dbReference>
<dbReference type="HOGENOM" id="CLU_002706_0_0_1"/>
<dbReference type="KEGG" id="smo:SELMODRAFT_72276"/>
<dbReference type="Pfam" id="PF01535">
    <property type="entry name" value="PPR"/>
    <property type="match status" value="2"/>
</dbReference>
<dbReference type="STRING" id="88036.D8SL03"/>
<dbReference type="FunFam" id="1.25.40.10:FF:000158">
    <property type="entry name" value="pentatricopeptide repeat-containing protein At2g33680"/>
    <property type="match status" value="1"/>
</dbReference>
<name>D8SL03_SELML</name>
<keyword evidence="4" id="KW-1185">Reference proteome</keyword>
<reference evidence="3 4" key="1">
    <citation type="journal article" date="2011" name="Science">
        <title>The Selaginella genome identifies genetic changes associated with the evolution of vascular plants.</title>
        <authorList>
            <person name="Banks J.A."/>
            <person name="Nishiyama T."/>
            <person name="Hasebe M."/>
            <person name="Bowman J.L."/>
            <person name="Gribskov M."/>
            <person name="dePamphilis C."/>
            <person name="Albert V.A."/>
            <person name="Aono N."/>
            <person name="Aoyama T."/>
            <person name="Ambrose B.A."/>
            <person name="Ashton N.W."/>
            <person name="Axtell M.J."/>
            <person name="Barker E."/>
            <person name="Barker M.S."/>
            <person name="Bennetzen J.L."/>
            <person name="Bonawitz N.D."/>
            <person name="Chapple C."/>
            <person name="Cheng C."/>
            <person name="Correa L.G."/>
            <person name="Dacre M."/>
            <person name="DeBarry J."/>
            <person name="Dreyer I."/>
            <person name="Elias M."/>
            <person name="Engstrom E.M."/>
            <person name="Estelle M."/>
            <person name="Feng L."/>
            <person name="Finet C."/>
            <person name="Floyd S.K."/>
            <person name="Frommer W.B."/>
            <person name="Fujita T."/>
            <person name="Gramzow L."/>
            <person name="Gutensohn M."/>
            <person name="Harholt J."/>
            <person name="Hattori M."/>
            <person name="Heyl A."/>
            <person name="Hirai T."/>
            <person name="Hiwatashi Y."/>
            <person name="Ishikawa M."/>
            <person name="Iwata M."/>
            <person name="Karol K.G."/>
            <person name="Koehler B."/>
            <person name="Kolukisaoglu U."/>
            <person name="Kubo M."/>
            <person name="Kurata T."/>
            <person name="Lalonde S."/>
            <person name="Li K."/>
            <person name="Li Y."/>
            <person name="Litt A."/>
            <person name="Lyons E."/>
            <person name="Manning G."/>
            <person name="Maruyama T."/>
            <person name="Michael T.P."/>
            <person name="Mikami K."/>
            <person name="Miyazaki S."/>
            <person name="Morinaga S."/>
            <person name="Murata T."/>
            <person name="Mueller-Roeber B."/>
            <person name="Nelson D.R."/>
            <person name="Obara M."/>
            <person name="Oguri Y."/>
            <person name="Olmstead R.G."/>
            <person name="Onodera N."/>
            <person name="Petersen B.L."/>
            <person name="Pils B."/>
            <person name="Prigge M."/>
            <person name="Rensing S.A."/>
            <person name="Riano-Pachon D.M."/>
            <person name="Roberts A.W."/>
            <person name="Sato Y."/>
            <person name="Scheller H.V."/>
            <person name="Schulz B."/>
            <person name="Schulz C."/>
            <person name="Shakirov E.V."/>
            <person name="Shibagaki N."/>
            <person name="Shinohara N."/>
            <person name="Shippen D.E."/>
            <person name="Soerensen I."/>
            <person name="Sotooka R."/>
            <person name="Sugimoto N."/>
            <person name="Sugita M."/>
            <person name="Sumikawa N."/>
            <person name="Tanurdzic M."/>
            <person name="Theissen G."/>
            <person name="Ulvskov P."/>
            <person name="Wakazuki S."/>
            <person name="Weng J.K."/>
            <person name="Willats W.W."/>
            <person name="Wipf D."/>
            <person name="Wolf P.G."/>
            <person name="Yang L."/>
            <person name="Zimmer A.D."/>
            <person name="Zhu Q."/>
            <person name="Mitros T."/>
            <person name="Hellsten U."/>
            <person name="Loque D."/>
            <person name="Otillar R."/>
            <person name="Salamov A."/>
            <person name="Schmutz J."/>
            <person name="Shapiro H."/>
            <person name="Lindquist E."/>
            <person name="Lucas S."/>
            <person name="Rokhsar D."/>
            <person name="Grigoriev I.V."/>
        </authorList>
    </citation>
    <scope>NUCLEOTIDE SEQUENCE [LARGE SCALE GENOMIC DNA]</scope>
</reference>
<dbReference type="InterPro" id="IPR002885">
    <property type="entry name" value="PPR_rpt"/>
</dbReference>
<feature type="repeat" description="PPR" evidence="2">
    <location>
        <begin position="29"/>
        <end position="63"/>
    </location>
</feature>
<dbReference type="PANTHER" id="PTHR47925">
    <property type="entry name" value="OS01G0913400 PROTEIN-RELATED"/>
    <property type="match status" value="1"/>
</dbReference>
<evidence type="ECO:0000313" key="4">
    <source>
        <dbReference type="Proteomes" id="UP000001514"/>
    </source>
</evidence>
<dbReference type="InParanoid" id="D8SL03"/>
<dbReference type="PANTHER" id="PTHR47925:SF84">
    <property type="entry name" value="PENTATRICOPEPTIDE REPEAT-CONTAINING PROTEIN"/>
    <property type="match status" value="1"/>
</dbReference>
<evidence type="ECO:0000313" key="3">
    <source>
        <dbReference type="EMBL" id="EFJ15070.1"/>
    </source>
</evidence>
<dbReference type="GO" id="GO:0048731">
    <property type="term" value="P:system development"/>
    <property type="evidence" value="ECO:0007669"/>
    <property type="project" value="UniProtKB-ARBA"/>
</dbReference>
<feature type="non-terminal residue" evidence="3">
    <location>
        <position position="176"/>
    </location>
</feature>
<dbReference type="eggNOG" id="KOG4197">
    <property type="taxonomic scope" value="Eukaryota"/>
</dbReference>
<dbReference type="OrthoDB" id="1855397at2759"/>
<feature type="non-terminal residue" evidence="3">
    <location>
        <position position="1"/>
    </location>
</feature>